<dbReference type="CDD" id="cd03425">
    <property type="entry name" value="NUDIX_MutT_NudA_like"/>
    <property type="match status" value="1"/>
</dbReference>
<dbReference type="PROSITE" id="PS51462">
    <property type="entry name" value="NUDIX"/>
    <property type="match status" value="1"/>
</dbReference>
<dbReference type="Proteomes" id="UP001596337">
    <property type="component" value="Unassembled WGS sequence"/>
</dbReference>
<gene>
    <name evidence="13" type="ORF">ACFQGD_09970</name>
</gene>
<comment type="similarity">
    <text evidence="2">Belongs to the Nudix hydrolase family.</text>
</comment>
<sequence length="145" mass="15514">MVVGAAIVRSGALLAAQRSYPHQLAGYWELPGGQVEPGEAEPDALRRECREELDVDVHIGHHVGDANLPGGSVLRIYAAALTDPAREPVAREHAALRWITSDALDDVDWLPGDRVLLPRLHALLASDGGGDGLNVPRTNQRRPGG</sequence>
<keyword evidence="14" id="KW-1185">Reference proteome</keyword>
<protein>
    <recommendedName>
        <fullName evidence="11">8-oxo-dGTP diphosphatase</fullName>
        <ecNumber evidence="11">3.6.1.55</ecNumber>
    </recommendedName>
</protein>
<comment type="cofactor">
    <cofactor evidence="1">
        <name>Mg(2+)</name>
        <dbReference type="ChEBI" id="CHEBI:18420"/>
    </cofactor>
</comment>
<keyword evidence="6" id="KW-0227">DNA damage</keyword>
<comment type="catalytic activity">
    <reaction evidence="10">
        <text>8-oxo-dGTP + H2O = 8-oxo-dGMP + diphosphate + H(+)</text>
        <dbReference type="Rhea" id="RHEA:31575"/>
        <dbReference type="ChEBI" id="CHEBI:15377"/>
        <dbReference type="ChEBI" id="CHEBI:15378"/>
        <dbReference type="ChEBI" id="CHEBI:33019"/>
        <dbReference type="ChEBI" id="CHEBI:63224"/>
        <dbReference type="ChEBI" id="CHEBI:77896"/>
        <dbReference type="EC" id="3.6.1.55"/>
    </reaction>
</comment>
<evidence type="ECO:0000256" key="9">
    <source>
        <dbReference type="ARBA" id="ARBA00023204"/>
    </source>
</evidence>
<dbReference type="PRINTS" id="PR00502">
    <property type="entry name" value="NUDIXFAMILY"/>
</dbReference>
<dbReference type="RefSeq" id="WP_390183697.1">
    <property type="nucleotide sequence ID" value="NZ_BAABLA010000120.1"/>
</dbReference>
<evidence type="ECO:0000256" key="1">
    <source>
        <dbReference type="ARBA" id="ARBA00001946"/>
    </source>
</evidence>
<feature type="domain" description="Nudix hydrolase" evidence="12">
    <location>
        <begin position="1"/>
        <end position="122"/>
    </location>
</feature>
<name>A0ABW2BWM9_9PSEU</name>
<proteinExistence type="inferred from homology"/>
<dbReference type="PANTHER" id="PTHR47707:SF1">
    <property type="entry name" value="NUDIX HYDROLASE FAMILY PROTEIN"/>
    <property type="match status" value="1"/>
</dbReference>
<dbReference type="PANTHER" id="PTHR47707">
    <property type="entry name" value="8-OXO-DGTP DIPHOSPHATASE"/>
    <property type="match status" value="1"/>
</dbReference>
<dbReference type="InterPro" id="IPR020476">
    <property type="entry name" value="Nudix_hydrolase"/>
</dbReference>
<keyword evidence="4" id="KW-0235">DNA replication</keyword>
<dbReference type="SUPFAM" id="SSF55811">
    <property type="entry name" value="Nudix"/>
    <property type="match status" value="1"/>
</dbReference>
<evidence type="ECO:0000256" key="11">
    <source>
        <dbReference type="ARBA" id="ARBA00038905"/>
    </source>
</evidence>
<dbReference type="InterPro" id="IPR015797">
    <property type="entry name" value="NUDIX_hydrolase-like_dom_sf"/>
</dbReference>
<evidence type="ECO:0000256" key="5">
    <source>
        <dbReference type="ARBA" id="ARBA00022723"/>
    </source>
</evidence>
<dbReference type="Gene3D" id="3.90.79.10">
    <property type="entry name" value="Nucleoside Triphosphate Pyrophosphohydrolase"/>
    <property type="match status" value="1"/>
</dbReference>
<evidence type="ECO:0000256" key="4">
    <source>
        <dbReference type="ARBA" id="ARBA00022705"/>
    </source>
</evidence>
<dbReference type="InterPro" id="IPR000086">
    <property type="entry name" value="NUDIX_hydrolase_dom"/>
</dbReference>
<keyword evidence="9" id="KW-0234">DNA repair</keyword>
<dbReference type="EMBL" id="JBHSXX010000001">
    <property type="protein sequence ID" value="MFC6867476.1"/>
    <property type="molecule type" value="Genomic_DNA"/>
</dbReference>
<evidence type="ECO:0000256" key="7">
    <source>
        <dbReference type="ARBA" id="ARBA00022801"/>
    </source>
</evidence>
<keyword evidence="3" id="KW-0515">Mutator protein</keyword>
<keyword evidence="8" id="KW-0460">Magnesium</keyword>
<evidence type="ECO:0000256" key="3">
    <source>
        <dbReference type="ARBA" id="ARBA00022457"/>
    </source>
</evidence>
<evidence type="ECO:0000313" key="13">
    <source>
        <dbReference type="EMBL" id="MFC6867476.1"/>
    </source>
</evidence>
<organism evidence="13 14">
    <name type="scientific">Haloechinothrix salitolerans</name>
    <dbReference type="NCBI Taxonomy" id="926830"/>
    <lineage>
        <taxon>Bacteria</taxon>
        <taxon>Bacillati</taxon>
        <taxon>Actinomycetota</taxon>
        <taxon>Actinomycetes</taxon>
        <taxon>Pseudonocardiales</taxon>
        <taxon>Pseudonocardiaceae</taxon>
        <taxon>Haloechinothrix</taxon>
    </lineage>
</organism>
<evidence type="ECO:0000313" key="14">
    <source>
        <dbReference type="Proteomes" id="UP001596337"/>
    </source>
</evidence>
<accession>A0ABW2BWM9</accession>
<keyword evidence="7 13" id="KW-0378">Hydrolase</keyword>
<dbReference type="Pfam" id="PF00293">
    <property type="entry name" value="NUDIX"/>
    <property type="match status" value="1"/>
</dbReference>
<dbReference type="EC" id="3.6.1.55" evidence="11"/>
<dbReference type="GO" id="GO:0016787">
    <property type="term" value="F:hydrolase activity"/>
    <property type="evidence" value="ECO:0007669"/>
    <property type="project" value="UniProtKB-KW"/>
</dbReference>
<evidence type="ECO:0000256" key="2">
    <source>
        <dbReference type="ARBA" id="ARBA00005582"/>
    </source>
</evidence>
<keyword evidence="5" id="KW-0479">Metal-binding</keyword>
<dbReference type="InterPro" id="IPR047127">
    <property type="entry name" value="MutT-like"/>
</dbReference>
<reference evidence="14" key="1">
    <citation type="journal article" date="2019" name="Int. J. Syst. Evol. Microbiol.">
        <title>The Global Catalogue of Microorganisms (GCM) 10K type strain sequencing project: providing services to taxonomists for standard genome sequencing and annotation.</title>
        <authorList>
            <consortium name="The Broad Institute Genomics Platform"/>
            <consortium name="The Broad Institute Genome Sequencing Center for Infectious Disease"/>
            <person name="Wu L."/>
            <person name="Ma J."/>
        </authorList>
    </citation>
    <scope>NUCLEOTIDE SEQUENCE [LARGE SCALE GENOMIC DNA]</scope>
    <source>
        <strain evidence="14">KCTC 32255</strain>
    </source>
</reference>
<evidence type="ECO:0000256" key="6">
    <source>
        <dbReference type="ARBA" id="ARBA00022763"/>
    </source>
</evidence>
<evidence type="ECO:0000256" key="10">
    <source>
        <dbReference type="ARBA" id="ARBA00035861"/>
    </source>
</evidence>
<comment type="caution">
    <text evidence="13">The sequence shown here is derived from an EMBL/GenBank/DDBJ whole genome shotgun (WGS) entry which is preliminary data.</text>
</comment>
<evidence type="ECO:0000259" key="12">
    <source>
        <dbReference type="PROSITE" id="PS51462"/>
    </source>
</evidence>
<evidence type="ECO:0000256" key="8">
    <source>
        <dbReference type="ARBA" id="ARBA00022842"/>
    </source>
</evidence>